<dbReference type="Proteomes" id="UP000256514">
    <property type="component" value="Unassembled WGS sequence"/>
</dbReference>
<accession>A0A3D8ITD9</accession>
<organism evidence="2 3">
    <name type="scientific">Helicobacter equorum</name>
    <dbReference type="NCBI Taxonomy" id="361872"/>
    <lineage>
        <taxon>Bacteria</taxon>
        <taxon>Pseudomonadati</taxon>
        <taxon>Campylobacterota</taxon>
        <taxon>Epsilonproteobacteria</taxon>
        <taxon>Campylobacterales</taxon>
        <taxon>Helicobacteraceae</taxon>
        <taxon>Helicobacter</taxon>
    </lineage>
</organism>
<gene>
    <name evidence="2" type="ORF">CQA54_01725</name>
</gene>
<evidence type="ECO:0000313" key="2">
    <source>
        <dbReference type="EMBL" id="RDU68549.1"/>
    </source>
</evidence>
<dbReference type="AlphaFoldDB" id="A0A3D8ITD9"/>
<dbReference type="InterPro" id="IPR019096">
    <property type="entry name" value="YopX_protein"/>
</dbReference>
<evidence type="ECO:0000259" key="1">
    <source>
        <dbReference type="Pfam" id="PF09643"/>
    </source>
</evidence>
<dbReference type="OrthoDB" id="1809393at2"/>
<dbReference type="Gene3D" id="2.30.30.290">
    <property type="entry name" value="YopX-like domains"/>
    <property type="match status" value="1"/>
</dbReference>
<dbReference type="Pfam" id="PF09643">
    <property type="entry name" value="YopX"/>
    <property type="match status" value="1"/>
</dbReference>
<evidence type="ECO:0000313" key="3">
    <source>
        <dbReference type="Proteomes" id="UP000256514"/>
    </source>
</evidence>
<sequence length="188" mass="21440">MKERYFSSKFLSYFYSDDPKTHFDAQSKSLTHDTYAGIYPIDIIESTSGVQDNNGVDIYESDIVNLQGFKKPLVVKHSDTKGFYLVCEWGEALCKAEFGDKINALCQYQDTLKDIDPNTLEVIGNIRNNAYRATTQIFTHRGYTSIITLVTNDKNNDSMAMSSLIKKCFLNFFLLLKTNPLKSMSMVF</sequence>
<comment type="caution">
    <text evidence="2">The sequence shown here is derived from an EMBL/GenBank/DDBJ whole genome shotgun (WGS) entry which is preliminary data.</text>
</comment>
<name>A0A3D8ITD9_9HELI</name>
<reference evidence="2 3" key="1">
    <citation type="submission" date="2018-04" db="EMBL/GenBank/DDBJ databases">
        <title>Novel Campyloabacter and Helicobacter Species and Strains.</title>
        <authorList>
            <person name="Mannion A.J."/>
            <person name="Shen Z."/>
            <person name="Fox J.G."/>
        </authorList>
    </citation>
    <scope>NUCLEOTIDE SEQUENCE [LARGE SCALE GENOMIC DNA]</scope>
    <source>
        <strain evidence="2 3">MIT 12-6600</strain>
    </source>
</reference>
<proteinExistence type="predicted"/>
<dbReference type="InterPro" id="IPR023385">
    <property type="entry name" value="YopX-like_C"/>
</dbReference>
<dbReference type="SUPFAM" id="SSF159006">
    <property type="entry name" value="YopX-like"/>
    <property type="match status" value="1"/>
</dbReference>
<dbReference type="RefSeq" id="WP_115570491.1">
    <property type="nucleotide sequence ID" value="NZ_NXLT01000001.1"/>
</dbReference>
<feature type="domain" description="YopX protein" evidence="1">
    <location>
        <begin position="23"/>
        <end position="129"/>
    </location>
</feature>
<dbReference type="EMBL" id="NXLT01000001">
    <property type="protein sequence ID" value="RDU68549.1"/>
    <property type="molecule type" value="Genomic_DNA"/>
</dbReference>
<protein>
    <recommendedName>
        <fullName evidence="1">YopX protein domain-containing protein</fullName>
    </recommendedName>
</protein>
<keyword evidence="3" id="KW-1185">Reference proteome</keyword>